<dbReference type="Pfam" id="PF22725">
    <property type="entry name" value="GFO_IDH_MocA_C3"/>
    <property type="match status" value="1"/>
</dbReference>
<dbReference type="GO" id="GO:0016491">
    <property type="term" value="F:oxidoreductase activity"/>
    <property type="evidence" value="ECO:0007669"/>
    <property type="project" value="UniProtKB-KW"/>
</dbReference>
<evidence type="ECO:0000313" key="6">
    <source>
        <dbReference type="Proteomes" id="UP000245412"/>
    </source>
</evidence>
<dbReference type="RefSeq" id="WP_109625615.1">
    <property type="nucleotide sequence ID" value="NZ_JANKBI010000002.1"/>
</dbReference>
<protein>
    <submittedName>
        <fullName evidence="5">Dehydrogenase</fullName>
    </submittedName>
</protein>
<dbReference type="InterPro" id="IPR036291">
    <property type="entry name" value="NAD(P)-bd_dom_sf"/>
</dbReference>
<feature type="region of interest" description="Disordered" evidence="2">
    <location>
        <begin position="368"/>
        <end position="392"/>
    </location>
</feature>
<dbReference type="GO" id="GO:0000166">
    <property type="term" value="F:nucleotide binding"/>
    <property type="evidence" value="ECO:0007669"/>
    <property type="project" value="InterPro"/>
</dbReference>
<gene>
    <name evidence="5" type="ORF">C7383_103366</name>
</gene>
<dbReference type="InterPro" id="IPR000683">
    <property type="entry name" value="Gfo/Idh/MocA-like_OxRdtase_N"/>
</dbReference>
<keyword evidence="6" id="KW-1185">Reference proteome</keyword>
<name>A0AB73T7J4_9FIRM</name>
<evidence type="ECO:0000256" key="1">
    <source>
        <dbReference type="ARBA" id="ARBA00023002"/>
    </source>
</evidence>
<proteinExistence type="predicted"/>
<accession>A0AB73T7J4</accession>
<evidence type="ECO:0000259" key="4">
    <source>
        <dbReference type="Pfam" id="PF22725"/>
    </source>
</evidence>
<feature type="domain" description="Gfo/Idh/MocA-like oxidoreductase N-terminal" evidence="3">
    <location>
        <begin position="6"/>
        <end position="119"/>
    </location>
</feature>
<organism evidence="5 6">
    <name type="scientific">Murimonas intestini</name>
    <dbReference type="NCBI Taxonomy" id="1337051"/>
    <lineage>
        <taxon>Bacteria</taxon>
        <taxon>Bacillati</taxon>
        <taxon>Bacillota</taxon>
        <taxon>Clostridia</taxon>
        <taxon>Lachnospirales</taxon>
        <taxon>Lachnospiraceae</taxon>
        <taxon>Murimonas</taxon>
    </lineage>
</organism>
<dbReference type="Proteomes" id="UP000245412">
    <property type="component" value="Unassembled WGS sequence"/>
</dbReference>
<evidence type="ECO:0000259" key="3">
    <source>
        <dbReference type="Pfam" id="PF01408"/>
    </source>
</evidence>
<dbReference type="Gene3D" id="3.30.360.10">
    <property type="entry name" value="Dihydrodipicolinate Reductase, domain 2"/>
    <property type="match status" value="1"/>
</dbReference>
<evidence type="ECO:0000256" key="2">
    <source>
        <dbReference type="SAM" id="MobiDB-lite"/>
    </source>
</evidence>
<reference evidence="5 6" key="1">
    <citation type="submission" date="2018-05" db="EMBL/GenBank/DDBJ databases">
        <authorList>
            <person name="Goeker M."/>
            <person name="Huntemann M."/>
            <person name="Clum A."/>
            <person name="Pillay M."/>
            <person name="Palaniappan K."/>
            <person name="Varghese N."/>
            <person name="Mikhailova N."/>
            <person name="Stamatis D."/>
            <person name="Reddy T."/>
            <person name="Daum C."/>
            <person name="Shapiro N."/>
            <person name="Ivanova N."/>
            <person name="Kyrpides N."/>
            <person name="Woyke T."/>
        </authorList>
    </citation>
    <scope>NUCLEOTIDE SEQUENCE [LARGE SCALE GENOMIC DNA]</scope>
    <source>
        <strain evidence="5 6">DSM 26524</strain>
    </source>
</reference>
<dbReference type="AlphaFoldDB" id="A0AB73T7J4"/>
<dbReference type="InterPro" id="IPR055170">
    <property type="entry name" value="GFO_IDH_MocA-like_dom"/>
</dbReference>
<dbReference type="PANTHER" id="PTHR43818">
    <property type="entry name" value="BCDNA.GH03377"/>
    <property type="match status" value="1"/>
</dbReference>
<dbReference type="InterPro" id="IPR050463">
    <property type="entry name" value="Gfo/Idh/MocA_oxidrdct_glycsds"/>
</dbReference>
<dbReference type="Pfam" id="PF01408">
    <property type="entry name" value="GFO_IDH_MocA"/>
    <property type="match status" value="1"/>
</dbReference>
<dbReference type="SUPFAM" id="SSF55347">
    <property type="entry name" value="Glyceraldehyde-3-phosphate dehydrogenase-like, C-terminal domain"/>
    <property type="match status" value="1"/>
</dbReference>
<dbReference type="SUPFAM" id="SSF51735">
    <property type="entry name" value="NAD(P)-binding Rossmann-fold domains"/>
    <property type="match status" value="1"/>
</dbReference>
<dbReference type="PANTHER" id="PTHR43818:SF11">
    <property type="entry name" value="BCDNA.GH03377"/>
    <property type="match status" value="1"/>
</dbReference>
<dbReference type="Gene3D" id="3.40.50.720">
    <property type="entry name" value="NAD(P)-binding Rossmann-like Domain"/>
    <property type="match status" value="1"/>
</dbReference>
<feature type="domain" description="GFO/IDH/MocA-like oxidoreductase" evidence="4">
    <location>
        <begin position="132"/>
        <end position="268"/>
    </location>
</feature>
<sequence>MNLEPFGVGVIGAGEISYTYLYNMTRTFDILNVIGIADMKEDRSLERAQQFGISQMSVEELLSDPRIDIVVNLTYPSSHYDLNKRALEAGKHVYCEKTIADTYEHAKELLELAESSGLYLGATPDTFLGGGWQTCRKLIDDGMIGEPVMVNAHLVRSYQTSGKDPFPRPGGMWVPGSAIPYDMGAYYVHALVNLLGPVKKVSGFSRRYKKYFTHPCNEHYKEEVTVSAPTVLTGTLQFAGGCIGTLCITSEGAITDTAVVIHGTEGSLYCPDPNFFGDEIYLIRKGDTQKYKMPFTHGFVDMDENTPPFTGKREACHNSVRGIGVADMAWAIRNHRKARANGELGVHALEIIEGIDKSCLEGRTIELSSQPEQPKPLPHGYFGEDAESCLDD</sequence>
<comment type="caution">
    <text evidence="5">The sequence shown here is derived from an EMBL/GenBank/DDBJ whole genome shotgun (WGS) entry which is preliminary data.</text>
</comment>
<dbReference type="EMBL" id="QGGY01000003">
    <property type="protein sequence ID" value="PWJ77520.1"/>
    <property type="molecule type" value="Genomic_DNA"/>
</dbReference>
<keyword evidence="1" id="KW-0560">Oxidoreductase</keyword>
<evidence type="ECO:0000313" key="5">
    <source>
        <dbReference type="EMBL" id="PWJ77520.1"/>
    </source>
</evidence>